<comment type="caution">
    <text evidence="1">The sequence shown here is derived from an EMBL/GenBank/DDBJ whole genome shotgun (WGS) entry which is preliminary data.</text>
</comment>
<dbReference type="Proteomes" id="UP001057402">
    <property type="component" value="Chromosome 9"/>
</dbReference>
<reference evidence="2" key="1">
    <citation type="journal article" date="2023" name="Front. Plant Sci.">
        <title>Chromosomal-level genome assembly of Melastoma candidum provides insights into trichome evolution.</title>
        <authorList>
            <person name="Zhong Y."/>
            <person name="Wu W."/>
            <person name="Sun C."/>
            <person name="Zou P."/>
            <person name="Liu Y."/>
            <person name="Dai S."/>
            <person name="Zhou R."/>
        </authorList>
    </citation>
    <scope>NUCLEOTIDE SEQUENCE [LARGE SCALE GENOMIC DNA]</scope>
</reference>
<accession>A0ACB9MP37</accession>
<protein>
    <submittedName>
        <fullName evidence="1">Uncharacterized protein</fullName>
    </submittedName>
</protein>
<keyword evidence="2" id="KW-1185">Reference proteome</keyword>
<gene>
    <name evidence="1" type="ORF">MLD38_031302</name>
</gene>
<dbReference type="EMBL" id="CM042888">
    <property type="protein sequence ID" value="KAI4325942.1"/>
    <property type="molecule type" value="Genomic_DNA"/>
</dbReference>
<sequence length="180" mass="20072">MTLESQHHHRQQEECQGLCHLALEEEEDLEARPVLCLVEVEQCGSGSFVDSDVYIDDCIKVEVETADKDYSPCIVLDIAQEISRTPQRVGDHQGNVNGDNLLANVQKIFQRQASLKTEKAATEKASTSLNNKWRKCKRAASFDSRKIVIVFSVLSSLGTLILIYLTLRVKLSGDGHARTS</sequence>
<organism evidence="1 2">
    <name type="scientific">Melastoma candidum</name>
    <dbReference type="NCBI Taxonomy" id="119954"/>
    <lineage>
        <taxon>Eukaryota</taxon>
        <taxon>Viridiplantae</taxon>
        <taxon>Streptophyta</taxon>
        <taxon>Embryophyta</taxon>
        <taxon>Tracheophyta</taxon>
        <taxon>Spermatophyta</taxon>
        <taxon>Magnoliopsida</taxon>
        <taxon>eudicotyledons</taxon>
        <taxon>Gunneridae</taxon>
        <taxon>Pentapetalae</taxon>
        <taxon>rosids</taxon>
        <taxon>malvids</taxon>
        <taxon>Myrtales</taxon>
        <taxon>Melastomataceae</taxon>
        <taxon>Melastomatoideae</taxon>
        <taxon>Melastomateae</taxon>
        <taxon>Melastoma</taxon>
    </lineage>
</organism>
<proteinExistence type="predicted"/>
<name>A0ACB9MP37_9MYRT</name>
<evidence type="ECO:0000313" key="1">
    <source>
        <dbReference type="EMBL" id="KAI4325942.1"/>
    </source>
</evidence>
<evidence type="ECO:0000313" key="2">
    <source>
        <dbReference type="Proteomes" id="UP001057402"/>
    </source>
</evidence>